<evidence type="ECO:0000256" key="1">
    <source>
        <dbReference type="ARBA" id="ARBA00006484"/>
    </source>
</evidence>
<sequence length="253" mass="26310">MGINIFSLTGRTAVVTGGSRGIGAAIVELFLRYGAKVVFCHARDDAEAQALTARLAGEGLSVSGQECDVADEAAVAAFAQFAKAELGHVDILVNSAGVSGDKAFEAITVADFDHMIDINLRGTFLMTQAFFSEMVERKFGRVINLASQLAYKGAPAMAHYCASKGGVVGFTRALSYDGAPHGVTVNAIAPGPIETAQLAGMTDGWRRLKHAELPIGRFGTVDEIAPVALLLASAAGSYFVGQTLSPNGGDVML</sequence>
<keyword evidence="6" id="KW-1185">Reference proteome</keyword>
<keyword evidence="2" id="KW-0560">Oxidoreductase</keyword>
<proteinExistence type="inferred from homology"/>
<dbReference type="PRINTS" id="PR00080">
    <property type="entry name" value="SDRFAMILY"/>
</dbReference>
<evidence type="ECO:0000313" key="5">
    <source>
        <dbReference type="EMBL" id="MCY0149281.1"/>
    </source>
</evidence>
<dbReference type="Gene3D" id="3.40.50.720">
    <property type="entry name" value="NAD(P)-binding Rossmann-like Domain"/>
    <property type="match status" value="1"/>
</dbReference>
<protein>
    <submittedName>
        <fullName evidence="5">SDR family oxidoreductase</fullName>
    </submittedName>
</protein>
<accession>A0ABT3ZCC3</accession>
<evidence type="ECO:0000256" key="2">
    <source>
        <dbReference type="ARBA" id="ARBA00023002"/>
    </source>
</evidence>
<dbReference type="PANTHER" id="PTHR42879:SF2">
    <property type="entry name" value="3-OXOACYL-[ACYL-CARRIER-PROTEIN] REDUCTASE FABG"/>
    <property type="match status" value="1"/>
</dbReference>
<dbReference type="SMART" id="SM00822">
    <property type="entry name" value="PKS_KR"/>
    <property type="match status" value="1"/>
</dbReference>
<dbReference type="PRINTS" id="PR00081">
    <property type="entry name" value="GDHRDH"/>
</dbReference>
<dbReference type="InterPro" id="IPR020904">
    <property type="entry name" value="Sc_DH/Rdtase_CS"/>
</dbReference>
<dbReference type="InterPro" id="IPR002347">
    <property type="entry name" value="SDR_fam"/>
</dbReference>
<dbReference type="PANTHER" id="PTHR42879">
    <property type="entry name" value="3-OXOACYL-(ACYL-CARRIER-PROTEIN) REDUCTASE"/>
    <property type="match status" value="1"/>
</dbReference>
<dbReference type="PROSITE" id="PS00061">
    <property type="entry name" value="ADH_SHORT"/>
    <property type="match status" value="1"/>
</dbReference>
<reference evidence="5" key="1">
    <citation type="submission" date="2022-10" db="EMBL/GenBank/DDBJ databases">
        <title>Hoeflea sp. G2-23, isolated from marine algae.</title>
        <authorList>
            <person name="Kristyanto S."/>
            <person name="Kim J.M."/>
            <person name="Jeon C.O."/>
        </authorList>
    </citation>
    <scope>NUCLEOTIDE SEQUENCE</scope>
    <source>
        <strain evidence="5">G2-23</strain>
    </source>
</reference>
<dbReference type="Proteomes" id="UP001073227">
    <property type="component" value="Unassembled WGS sequence"/>
</dbReference>
<organism evidence="5 6">
    <name type="scientific">Hoeflea algicola</name>
    <dbReference type="NCBI Taxonomy" id="2983763"/>
    <lineage>
        <taxon>Bacteria</taxon>
        <taxon>Pseudomonadati</taxon>
        <taxon>Pseudomonadota</taxon>
        <taxon>Alphaproteobacteria</taxon>
        <taxon>Hyphomicrobiales</taxon>
        <taxon>Rhizobiaceae</taxon>
        <taxon>Hoeflea</taxon>
    </lineage>
</organism>
<evidence type="ECO:0000256" key="3">
    <source>
        <dbReference type="RuleBase" id="RU000363"/>
    </source>
</evidence>
<dbReference type="SUPFAM" id="SSF51735">
    <property type="entry name" value="NAD(P)-binding Rossmann-fold domains"/>
    <property type="match status" value="1"/>
</dbReference>
<dbReference type="Pfam" id="PF00106">
    <property type="entry name" value="adh_short"/>
    <property type="match status" value="1"/>
</dbReference>
<dbReference type="RefSeq" id="WP_267654782.1">
    <property type="nucleotide sequence ID" value="NZ_JAOVZR010000001.1"/>
</dbReference>
<gene>
    <name evidence="5" type="ORF">OEG84_16585</name>
</gene>
<name>A0ABT3ZCC3_9HYPH</name>
<feature type="domain" description="Ketoreductase" evidence="4">
    <location>
        <begin position="11"/>
        <end position="191"/>
    </location>
</feature>
<evidence type="ECO:0000313" key="6">
    <source>
        <dbReference type="Proteomes" id="UP001073227"/>
    </source>
</evidence>
<dbReference type="InterPro" id="IPR050259">
    <property type="entry name" value="SDR"/>
</dbReference>
<comment type="caution">
    <text evidence="5">The sequence shown here is derived from an EMBL/GenBank/DDBJ whole genome shotgun (WGS) entry which is preliminary data.</text>
</comment>
<evidence type="ECO:0000259" key="4">
    <source>
        <dbReference type="SMART" id="SM00822"/>
    </source>
</evidence>
<dbReference type="InterPro" id="IPR036291">
    <property type="entry name" value="NAD(P)-bd_dom_sf"/>
</dbReference>
<dbReference type="InterPro" id="IPR057326">
    <property type="entry name" value="KR_dom"/>
</dbReference>
<comment type="similarity">
    <text evidence="1 3">Belongs to the short-chain dehydrogenases/reductases (SDR) family.</text>
</comment>
<dbReference type="CDD" id="cd05233">
    <property type="entry name" value="SDR_c"/>
    <property type="match status" value="1"/>
</dbReference>
<dbReference type="EMBL" id="JAOVZR010000001">
    <property type="protein sequence ID" value="MCY0149281.1"/>
    <property type="molecule type" value="Genomic_DNA"/>
</dbReference>